<evidence type="ECO:0000259" key="1">
    <source>
        <dbReference type="Pfam" id="PF07238"/>
    </source>
</evidence>
<protein>
    <submittedName>
        <fullName evidence="2">Pilus assembly protein PilZ</fullName>
    </submittedName>
</protein>
<dbReference type="RefSeq" id="WP_123106186.1">
    <property type="nucleotide sequence ID" value="NZ_CP127527.1"/>
</dbReference>
<accession>A0A3M8QND0</accession>
<feature type="domain" description="PilZ" evidence="1">
    <location>
        <begin position="14"/>
        <end position="104"/>
    </location>
</feature>
<dbReference type="Pfam" id="PF07238">
    <property type="entry name" value="PilZ"/>
    <property type="match status" value="1"/>
</dbReference>
<gene>
    <name evidence="2" type="ORF">EC580_14190</name>
</gene>
<dbReference type="OrthoDB" id="5296136at2"/>
<dbReference type="Gene3D" id="2.40.10.220">
    <property type="entry name" value="predicted glycosyltransferase like domains"/>
    <property type="match status" value="1"/>
</dbReference>
<comment type="caution">
    <text evidence="2">The sequence shown here is derived from an EMBL/GenBank/DDBJ whole genome shotgun (WGS) entry which is preliminary data.</text>
</comment>
<dbReference type="EMBL" id="RIZI01000195">
    <property type="protein sequence ID" value="RNF57773.1"/>
    <property type="molecule type" value="Genomic_DNA"/>
</dbReference>
<organism evidence="2">
    <name type="scientific">Acidithiobacillus sulfuriphilus</name>
    <dbReference type="NCBI Taxonomy" id="1867749"/>
    <lineage>
        <taxon>Bacteria</taxon>
        <taxon>Pseudomonadati</taxon>
        <taxon>Pseudomonadota</taxon>
        <taxon>Acidithiobacillia</taxon>
        <taxon>Acidithiobacillales</taxon>
        <taxon>Acidithiobacillaceae</taxon>
        <taxon>Acidithiobacillus</taxon>
    </lineage>
</organism>
<proteinExistence type="predicted"/>
<sequence>MDDRPESMAARALSVVLRDLDAVQRYFMPRIKGGAVLVETPHHFKIGADVLLMITLPDGQPRAPVMGKVVWVTPPDNREGRPPGIGVQFTNDRSGVLIRIQNLLLNAPAAPREVLTF</sequence>
<dbReference type="InterPro" id="IPR009875">
    <property type="entry name" value="PilZ_domain"/>
</dbReference>
<dbReference type="GO" id="GO:0035438">
    <property type="term" value="F:cyclic-di-GMP binding"/>
    <property type="evidence" value="ECO:0007669"/>
    <property type="project" value="InterPro"/>
</dbReference>
<name>A0A3M8QND0_9PROT</name>
<reference evidence="2" key="1">
    <citation type="submission" date="2018-10" db="EMBL/GenBank/DDBJ databases">
        <title>Acidithiobacillus sulfuriphilus sp. nov.: an extremely acidophilic sulfur-oxidizing chemolithotroph isolated from a neutral pH environment.</title>
        <authorList>
            <person name="Falagan C."/>
            <person name="Moya-Beltran A."/>
            <person name="Quatrini R."/>
            <person name="Johnson D.B."/>
        </authorList>
    </citation>
    <scope>NUCLEOTIDE SEQUENCE [LARGE SCALE GENOMIC DNA]</scope>
    <source>
        <strain evidence="2">CJ-2</strain>
    </source>
</reference>
<dbReference type="AlphaFoldDB" id="A0A3M8QND0"/>
<evidence type="ECO:0000313" key="2">
    <source>
        <dbReference type="EMBL" id="RNF57773.1"/>
    </source>
</evidence>